<feature type="region of interest" description="Disordered" evidence="1">
    <location>
        <begin position="191"/>
        <end position="269"/>
    </location>
</feature>
<feature type="region of interest" description="Disordered" evidence="1">
    <location>
        <begin position="1"/>
        <end position="37"/>
    </location>
</feature>
<evidence type="ECO:0000313" key="3">
    <source>
        <dbReference type="Proteomes" id="UP000319342"/>
    </source>
</evidence>
<name>A0A518CV14_9BACT</name>
<dbReference type="Proteomes" id="UP000319342">
    <property type="component" value="Chromosome"/>
</dbReference>
<accession>A0A518CV14</accession>
<feature type="compositionally biased region" description="Basic residues" evidence="1">
    <location>
        <begin position="211"/>
        <end position="233"/>
    </location>
</feature>
<dbReference type="AlphaFoldDB" id="A0A518CV14"/>
<reference evidence="2 3" key="1">
    <citation type="submission" date="2019-02" db="EMBL/GenBank/DDBJ databases">
        <title>Deep-cultivation of Planctomycetes and their phenomic and genomic characterization uncovers novel biology.</title>
        <authorList>
            <person name="Wiegand S."/>
            <person name="Jogler M."/>
            <person name="Boedeker C."/>
            <person name="Pinto D."/>
            <person name="Vollmers J."/>
            <person name="Rivas-Marin E."/>
            <person name="Kohn T."/>
            <person name="Peeters S.H."/>
            <person name="Heuer A."/>
            <person name="Rast P."/>
            <person name="Oberbeckmann S."/>
            <person name="Bunk B."/>
            <person name="Jeske O."/>
            <person name="Meyerdierks A."/>
            <person name="Storesund J.E."/>
            <person name="Kallscheuer N."/>
            <person name="Luecker S."/>
            <person name="Lage O.M."/>
            <person name="Pohl T."/>
            <person name="Merkel B.J."/>
            <person name="Hornburger P."/>
            <person name="Mueller R.-W."/>
            <person name="Bruemmer F."/>
            <person name="Labrenz M."/>
            <person name="Spormann A.M."/>
            <person name="Op den Camp H."/>
            <person name="Overmann J."/>
            <person name="Amann R."/>
            <person name="Jetten M.S.M."/>
            <person name="Mascher T."/>
            <person name="Medema M.H."/>
            <person name="Devos D.P."/>
            <person name="Kaster A.-K."/>
            <person name="Ovreas L."/>
            <person name="Rohde M."/>
            <person name="Galperin M.Y."/>
            <person name="Jogler C."/>
        </authorList>
    </citation>
    <scope>NUCLEOTIDE SEQUENCE [LARGE SCALE GENOMIC DNA]</scope>
    <source>
        <strain evidence="2 3">Pla163</strain>
    </source>
</reference>
<sequence>MDHRAEFDLGRAPPSSLPTQCARRTDRTGGRRTIGSPLVAMWRGPPAAERSTLAIVRGDAERSSQSGRVPLWAETTDAKQQCHRTQAIRSVVARSRCAGVERTSRQKKGVVPRVAGTTPRGRQPWGRLSGQLGSGGGLQLGYQASGPEVSRQGVLPGATEIEGGSIDPRQNQPKRGVSLGWLVRSACERGSREADGMLPPDRGGARSRGSAMRKKGLVPRPRRLGARRRHQARPRSGGIAARTASLDADRATPFARPEHVTRWPQSSMS</sequence>
<dbReference type="EMBL" id="CP036290">
    <property type="protein sequence ID" value="QDU83069.1"/>
    <property type="molecule type" value="Genomic_DNA"/>
</dbReference>
<gene>
    <name evidence="2" type="ORF">Pla163_01650</name>
</gene>
<keyword evidence="3" id="KW-1185">Reference proteome</keyword>
<evidence type="ECO:0000256" key="1">
    <source>
        <dbReference type="SAM" id="MobiDB-lite"/>
    </source>
</evidence>
<protein>
    <submittedName>
        <fullName evidence="2">Uncharacterized protein</fullName>
    </submittedName>
</protein>
<proteinExistence type="predicted"/>
<feature type="region of interest" description="Disordered" evidence="1">
    <location>
        <begin position="99"/>
        <end position="127"/>
    </location>
</feature>
<evidence type="ECO:0000313" key="2">
    <source>
        <dbReference type="EMBL" id="QDU83069.1"/>
    </source>
</evidence>
<organism evidence="2 3">
    <name type="scientific">Rohdeia mirabilis</name>
    <dbReference type="NCBI Taxonomy" id="2528008"/>
    <lineage>
        <taxon>Bacteria</taxon>
        <taxon>Pseudomonadati</taxon>
        <taxon>Planctomycetota</taxon>
        <taxon>Planctomycetia</taxon>
        <taxon>Planctomycetia incertae sedis</taxon>
        <taxon>Rohdeia</taxon>
    </lineage>
</organism>